<keyword evidence="1" id="KW-0472">Membrane</keyword>
<evidence type="ECO:0000256" key="1">
    <source>
        <dbReference type="SAM" id="Phobius"/>
    </source>
</evidence>
<accession>A0A926NK05</accession>
<evidence type="ECO:0000259" key="2">
    <source>
        <dbReference type="Pfam" id="PF00174"/>
    </source>
</evidence>
<organism evidence="3 4">
    <name type="scientific">Metabacillus arenae</name>
    <dbReference type="NCBI Taxonomy" id="2771434"/>
    <lineage>
        <taxon>Bacteria</taxon>
        <taxon>Bacillati</taxon>
        <taxon>Bacillota</taxon>
        <taxon>Bacilli</taxon>
        <taxon>Bacillales</taxon>
        <taxon>Bacillaceae</taxon>
        <taxon>Metabacillus</taxon>
    </lineage>
</organism>
<evidence type="ECO:0000313" key="3">
    <source>
        <dbReference type="EMBL" id="MBD1382003.1"/>
    </source>
</evidence>
<dbReference type="Gene3D" id="3.90.420.10">
    <property type="entry name" value="Oxidoreductase, molybdopterin-binding domain"/>
    <property type="match status" value="1"/>
</dbReference>
<name>A0A926NK05_9BACI</name>
<feature type="transmembrane region" description="Helical" evidence="1">
    <location>
        <begin position="127"/>
        <end position="147"/>
    </location>
</feature>
<comment type="caution">
    <text evidence="3">The sequence shown here is derived from an EMBL/GenBank/DDBJ whole genome shotgun (WGS) entry which is preliminary data.</text>
</comment>
<reference evidence="3" key="1">
    <citation type="submission" date="2020-09" db="EMBL/GenBank/DDBJ databases">
        <title>A novel bacterium of genus Bacillus, isolated from South China Sea.</title>
        <authorList>
            <person name="Huang H."/>
            <person name="Mo K."/>
            <person name="Hu Y."/>
        </authorList>
    </citation>
    <scope>NUCLEOTIDE SEQUENCE</scope>
    <source>
        <strain evidence="3">IB182487</strain>
    </source>
</reference>
<gene>
    <name evidence="3" type="ORF">IC621_17380</name>
</gene>
<dbReference type="AlphaFoldDB" id="A0A926NK05"/>
<feature type="transmembrane region" description="Helical" evidence="1">
    <location>
        <begin position="187"/>
        <end position="208"/>
    </location>
</feature>
<sequence>MRWKKRVNLRILFQGNINFGKKLIQLHHYNAISFFLLSLTGLLLFSSTFRSAFPSIRVLMKDLHIWVGVISCIPLFFYFPKMKKHVRTLSKKKNNRLNLRLVLTILIILIISGILLTFHRITPPIVSSWALIIHDAATWVGLPYVIYHSMTRSKWFKKLEKRFNKVEIKEEPMLIENGNPIYKRRTFLRMLSGSVIALMFFPVVGRWFQLNFASVTEKASVSNGNQFSPIPKANAKSAPPIGGGRKGQFRYYTVTEIPKLNDKNWSFTIDGLVEKLSTYNWDQFVQLKRDVQVSDFHCVTGWSVYSVTWEGIPLRTLLQQAGVKESAKYVKFYSADGVYTDTLSLDQAMLDDVMAAVLIDGELITEKNGGPVRLIVPKMYAYKSVKWLNRVELIENEHIGYWEKRGYSQDAWVN</sequence>
<dbReference type="InterPro" id="IPR016174">
    <property type="entry name" value="Di-haem_cyt_TM"/>
</dbReference>
<dbReference type="GO" id="GO:0022904">
    <property type="term" value="P:respiratory electron transport chain"/>
    <property type="evidence" value="ECO:0007669"/>
    <property type="project" value="InterPro"/>
</dbReference>
<keyword evidence="1" id="KW-1133">Transmembrane helix</keyword>
<dbReference type="InterPro" id="IPR000572">
    <property type="entry name" value="OxRdtase_Mopterin-bd_dom"/>
</dbReference>
<dbReference type="Proteomes" id="UP000626844">
    <property type="component" value="Unassembled WGS sequence"/>
</dbReference>
<proteinExistence type="predicted"/>
<dbReference type="GO" id="GO:0016020">
    <property type="term" value="C:membrane"/>
    <property type="evidence" value="ECO:0007669"/>
    <property type="project" value="InterPro"/>
</dbReference>
<protein>
    <submittedName>
        <fullName evidence="3">Molybdopterin-dependent oxidoreductase</fullName>
    </submittedName>
</protein>
<feature type="transmembrane region" description="Helical" evidence="1">
    <location>
        <begin position="101"/>
        <end position="121"/>
    </location>
</feature>
<dbReference type="InterPro" id="IPR036374">
    <property type="entry name" value="OxRdtase_Mopterin-bd_sf"/>
</dbReference>
<dbReference type="SUPFAM" id="SSF56524">
    <property type="entry name" value="Oxidoreductase molybdopterin-binding domain"/>
    <property type="match status" value="1"/>
</dbReference>
<keyword evidence="1" id="KW-0812">Transmembrane</keyword>
<dbReference type="SUPFAM" id="SSF81342">
    <property type="entry name" value="Transmembrane di-heme cytochromes"/>
    <property type="match status" value="1"/>
</dbReference>
<dbReference type="PANTHER" id="PTHR43032:SF4">
    <property type="entry name" value="OXIDOREDUCTASE MOLYBDOPTERIN-BINDING DOMAIN-CONTAINING PROTEIN"/>
    <property type="match status" value="1"/>
</dbReference>
<dbReference type="Pfam" id="PF00174">
    <property type="entry name" value="Oxidored_molyb"/>
    <property type="match status" value="1"/>
</dbReference>
<feature type="transmembrane region" description="Helical" evidence="1">
    <location>
        <begin position="31"/>
        <end position="51"/>
    </location>
</feature>
<dbReference type="EMBL" id="JACXAI010000024">
    <property type="protein sequence ID" value="MBD1382003.1"/>
    <property type="molecule type" value="Genomic_DNA"/>
</dbReference>
<feature type="transmembrane region" description="Helical" evidence="1">
    <location>
        <begin position="63"/>
        <end position="80"/>
    </location>
</feature>
<dbReference type="PANTHER" id="PTHR43032">
    <property type="entry name" value="PROTEIN-METHIONINE-SULFOXIDE REDUCTASE"/>
    <property type="match status" value="1"/>
</dbReference>
<evidence type="ECO:0000313" key="4">
    <source>
        <dbReference type="Proteomes" id="UP000626844"/>
    </source>
</evidence>
<feature type="domain" description="Oxidoreductase molybdopterin-binding" evidence="2">
    <location>
        <begin position="256"/>
        <end position="402"/>
    </location>
</feature>
<keyword evidence="4" id="KW-1185">Reference proteome</keyword>